<protein>
    <submittedName>
        <fullName evidence="1">Uncharacterized protein</fullName>
    </submittedName>
</protein>
<reference evidence="1 2" key="1">
    <citation type="submission" date="2019-05" db="EMBL/GenBank/DDBJ databases">
        <title>Another draft genome of Portunus trituberculatus and its Hox gene families provides insights of decapod evolution.</title>
        <authorList>
            <person name="Jeong J.-H."/>
            <person name="Song I."/>
            <person name="Kim S."/>
            <person name="Choi T."/>
            <person name="Kim D."/>
            <person name="Ryu S."/>
            <person name="Kim W."/>
        </authorList>
    </citation>
    <scope>NUCLEOTIDE SEQUENCE [LARGE SCALE GENOMIC DNA]</scope>
    <source>
        <tissue evidence="1">Muscle</tissue>
    </source>
</reference>
<organism evidence="1 2">
    <name type="scientific">Portunus trituberculatus</name>
    <name type="common">Swimming crab</name>
    <name type="synonym">Neptunus trituberculatus</name>
    <dbReference type="NCBI Taxonomy" id="210409"/>
    <lineage>
        <taxon>Eukaryota</taxon>
        <taxon>Metazoa</taxon>
        <taxon>Ecdysozoa</taxon>
        <taxon>Arthropoda</taxon>
        <taxon>Crustacea</taxon>
        <taxon>Multicrustacea</taxon>
        <taxon>Malacostraca</taxon>
        <taxon>Eumalacostraca</taxon>
        <taxon>Eucarida</taxon>
        <taxon>Decapoda</taxon>
        <taxon>Pleocyemata</taxon>
        <taxon>Brachyura</taxon>
        <taxon>Eubrachyura</taxon>
        <taxon>Portunoidea</taxon>
        <taxon>Portunidae</taxon>
        <taxon>Portuninae</taxon>
        <taxon>Portunus</taxon>
    </lineage>
</organism>
<dbReference type="EMBL" id="VSRR010060224">
    <property type="protein sequence ID" value="MPC82598.1"/>
    <property type="molecule type" value="Genomic_DNA"/>
</dbReference>
<evidence type="ECO:0000313" key="1">
    <source>
        <dbReference type="EMBL" id="MPC82598.1"/>
    </source>
</evidence>
<keyword evidence="2" id="KW-1185">Reference proteome</keyword>
<name>A0A5B7IPA1_PORTR</name>
<accession>A0A5B7IPA1</accession>
<sequence>MKPVGEAYEAVGGAYDRNLRRIHTCQYATENAGQFTFMVPRGALFPSPSPKSSSHRHHILNLSP</sequence>
<proteinExistence type="predicted"/>
<gene>
    <name evidence="1" type="ORF">E2C01_077273</name>
</gene>
<evidence type="ECO:0000313" key="2">
    <source>
        <dbReference type="Proteomes" id="UP000324222"/>
    </source>
</evidence>
<dbReference type="Proteomes" id="UP000324222">
    <property type="component" value="Unassembled WGS sequence"/>
</dbReference>
<comment type="caution">
    <text evidence="1">The sequence shown here is derived from an EMBL/GenBank/DDBJ whole genome shotgun (WGS) entry which is preliminary data.</text>
</comment>
<dbReference type="AlphaFoldDB" id="A0A5B7IPA1"/>